<evidence type="ECO:0000313" key="2">
    <source>
        <dbReference type="Proteomes" id="UP001176961"/>
    </source>
</evidence>
<dbReference type="InterPro" id="IPR029063">
    <property type="entry name" value="SAM-dependent_MTases_sf"/>
</dbReference>
<gene>
    <name evidence="1" type="ORF">CYNAS_LOCUS15128</name>
</gene>
<dbReference type="Pfam" id="PF01564">
    <property type="entry name" value="Spermine_synth"/>
    <property type="match status" value="1"/>
</dbReference>
<organism evidence="1 2">
    <name type="scientific">Cylicocyclus nassatus</name>
    <name type="common">Nematode worm</name>
    <dbReference type="NCBI Taxonomy" id="53992"/>
    <lineage>
        <taxon>Eukaryota</taxon>
        <taxon>Metazoa</taxon>
        <taxon>Ecdysozoa</taxon>
        <taxon>Nematoda</taxon>
        <taxon>Chromadorea</taxon>
        <taxon>Rhabditida</taxon>
        <taxon>Rhabditina</taxon>
        <taxon>Rhabditomorpha</taxon>
        <taxon>Strongyloidea</taxon>
        <taxon>Strongylidae</taxon>
        <taxon>Cylicocyclus</taxon>
    </lineage>
</organism>
<keyword evidence="2" id="KW-1185">Reference proteome</keyword>
<protein>
    <submittedName>
        <fullName evidence="1">Uncharacterized protein</fullName>
    </submittedName>
</protein>
<name>A0AA36H2Z6_CYLNA</name>
<sequence length="324" mass="36701">MALSMFLTATVVLQPDLNFENFDNFESPQNIKEFMNMVNATYDAVRVQERIVLEDGSHVVVADILLDDNNPEHKNVDALRVIGTLDVENSVHSAFRLILPSELSKRNIDSSKWKVDCSYIQPNTCYHICTETVFYCDAINFSRDNEANVLSLGLGGGIMDCFLHYYFPKINITVVEISAQMVYVAYKWFNFEQDNCHHLVIADGAEFVKQQALKGVQYDAIILDACYSESTHKILCPTESFLEERTIQQLSKLVSDKGIIVINAAPGTITASEESELLLESFSKFFQYCNTRNATGENEVVYCMHRPPVLQKHIDLLSVMRVPV</sequence>
<dbReference type="Gene3D" id="3.40.50.150">
    <property type="entry name" value="Vaccinia Virus protein VP39"/>
    <property type="match status" value="1"/>
</dbReference>
<proteinExistence type="predicted"/>
<dbReference type="EMBL" id="CATQJL010000305">
    <property type="protein sequence ID" value="CAJ0603145.1"/>
    <property type="molecule type" value="Genomic_DNA"/>
</dbReference>
<dbReference type="Proteomes" id="UP001176961">
    <property type="component" value="Unassembled WGS sequence"/>
</dbReference>
<reference evidence="1" key="1">
    <citation type="submission" date="2023-07" db="EMBL/GenBank/DDBJ databases">
        <authorList>
            <consortium name="CYATHOMIX"/>
        </authorList>
    </citation>
    <scope>NUCLEOTIDE SEQUENCE</scope>
    <source>
        <strain evidence="1">N/A</strain>
    </source>
</reference>
<accession>A0AA36H2Z6</accession>
<comment type="caution">
    <text evidence="1">The sequence shown here is derived from an EMBL/GenBank/DDBJ whole genome shotgun (WGS) entry which is preliminary data.</text>
</comment>
<dbReference type="AlphaFoldDB" id="A0AA36H2Z6"/>
<dbReference type="SUPFAM" id="SSF53335">
    <property type="entry name" value="S-adenosyl-L-methionine-dependent methyltransferases"/>
    <property type="match status" value="1"/>
</dbReference>
<evidence type="ECO:0000313" key="1">
    <source>
        <dbReference type="EMBL" id="CAJ0603145.1"/>
    </source>
</evidence>